<feature type="region of interest" description="Disordered" evidence="5">
    <location>
        <begin position="295"/>
        <end position="406"/>
    </location>
</feature>
<accession>A0A2Z4FQH8</accession>
<dbReference type="Proteomes" id="UP000249799">
    <property type="component" value="Chromosome"/>
</dbReference>
<feature type="compositionally biased region" description="Basic and acidic residues" evidence="5">
    <location>
        <begin position="295"/>
        <end position="306"/>
    </location>
</feature>
<evidence type="ECO:0000256" key="2">
    <source>
        <dbReference type="ARBA" id="ARBA00022741"/>
    </source>
</evidence>
<dbReference type="InterPro" id="IPR025497">
    <property type="entry name" value="PatA-like_N"/>
</dbReference>
<dbReference type="InterPro" id="IPR008266">
    <property type="entry name" value="Tyr_kinase_AS"/>
</dbReference>
<evidence type="ECO:0000256" key="3">
    <source>
        <dbReference type="ARBA" id="ARBA00022777"/>
    </source>
</evidence>
<dbReference type="PROSITE" id="PS00109">
    <property type="entry name" value="PROTEIN_KINASE_TYR"/>
    <property type="match status" value="1"/>
</dbReference>
<evidence type="ECO:0000256" key="1">
    <source>
        <dbReference type="ARBA" id="ARBA00022679"/>
    </source>
</evidence>
<dbReference type="OrthoDB" id="5480138at2"/>
<proteinExistence type="predicted"/>
<name>A0A2Z4FQH8_9DELT</name>
<reference evidence="7 8" key="1">
    <citation type="submission" date="2018-06" db="EMBL/GenBank/DDBJ databases">
        <title>Lujinxingia sediminis gen. nov. sp. nov., a new facultative anaerobic member of the class Deltaproteobacteria, and proposal of Lujinxingaceae fam. nov.</title>
        <authorList>
            <person name="Guo L.-Y."/>
            <person name="Li C.-M."/>
            <person name="Wang S."/>
            <person name="Du Z.-J."/>
        </authorList>
    </citation>
    <scope>NUCLEOTIDE SEQUENCE [LARGE SCALE GENOMIC DNA]</scope>
    <source>
        <strain evidence="7 8">FA350</strain>
    </source>
</reference>
<evidence type="ECO:0000256" key="5">
    <source>
        <dbReference type="SAM" id="MobiDB-lite"/>
    </source>
</evidence>
<sequence length="710" mass="79184">MAEIYRAKTFGAAGFEKEFAIKLILPSLVDDDEFVEMFINEAKIAVSLYHTNVVQVFDLGEIDGQYYIAMEYVRGRDLLEVLARCAERNLKIPLDLVLFITMEMLKGLSFAHRATDPYGEPLSIIHRDVSPSNIMMSYTGDVKVGDFGVAKAAIQRTLTESGTLKGKVGYMSPEQVMGEAIDARSDVFAAGIVFFEALSMSRLFVGDSDLEVMLQVRDAKIQGRLDATDALPSGLREIVERALSKHREERYQTTGEFYQALVDFCYRYSIKVTGSDLSNFMRRLFREEIELEKARLSPRPEPREKSAAVAAPAPPPPPEEFPMSEAQLDEAPSKHAPARPASKTHANPIGSDFYDAADFESSADSESQREAPSAPVPSVKAHDKPSPDTRQTEAHDLGDAGSDAIPGTIPFELSSSVFHEDDSLEEISPVFAQSADFGSLDELITTEFEGKRNRPLFDRVRQAYATYEGDLAEVPFARILARLYQSSATGRLLVRSGSVEKSIYMRGGEPILVVTNKKSERLGAFALRANRISADQLSEALDRLDEWGGRLGDALVAIGAVEAHEIFALLSDQMREKLLDVFTWPSGYYGYFENQEPSTMGYPLGIDTYLTIAEACRNVIPLELIRRYYEGREHVDIYKISHPPISVNRLKMTARELRIYTQIRSGTSLSKCLQMLDPARLDMALRLGYMLHQVEVLKFENEGPIDLPSI</sequence>
<dbReference type="CDD" id="cd14014">
    <property type="entry name" value="STKc_PknB_like"/>
    <property type="match status" value="1"/>
</dbReference>
<dbReference type="GO" id="GO:0005524">
    <property type="term" value="F:ATP binding"/>
    <property type="evidence" value="ECO:0007669"/>
    <property type="project" value="UniProtKB-KW"/>
</dbReference>
<evidence type="ECO:0000256" key="4">
    <source>
        <dbReference type="ARBA" id="ARBA00022840"/>
    </source>
</evidence>
<dbReference type="PANTHER" id="PTHR43289:SF6">
    <property type="entry name" value="SERINE_THREONINE-PROTEIN KINASE NEKL-3"/>
    <property type="match status" value="1"/>
</dbReference>
<evidence type="ECO:0000259" key="6">
    <source>
        <dbReference type="PROSITE" id="PS50011"/>
    </source>
</evidence>
<dbReference type="InterPro" id="IPR000719">
    <property type="entry name" value="Prot_kinase_dom"/>
</dbReference>
<feature type="compositionally biased region" description="Basic and acidic residues" evidence="5">
    <location>
        <begin position="380"/>
        <end position="398"/>
    </location>
</feature>
<dbReference type="SUPFAM" id="SSF56112">
    <property type="entry name" value="Protein kinase-like (PK-like)"/>
    <property type="match status" value="1"/>
</dbReference>
<protein>
    <recommendedName>
        <fullName evidence="6">Protein kinase domain-containing protein</fullName>
    </recommendedName>
</protein>
<dbReference type="PROSITE" id="PS50011">
    <property type="entry name" value="PROTEIN_KINASE_DOM"/>
    <property type="match status" value="1"/>
</dbReference>
<dbReference type="PANTHER" id="PTHR43289">
    <property type="entry name" value="MITOGEN-ACTIVATED PROTEIN KINASE KINASE KINASE 20-RELATED"/>
    <property type="match status" value="1"/>
</dbReference>
<dbReference type="SUPFAM" id="SSF160246">
    <property type="entry name" value="EspE N-terminal domain-like"/>
    <property type="match status" value="1"/>
</dbReference>
<dbReference type="EMBL" id="CP030032">
    <property type="protein sequence ID" value="AWV90908.1"/>
    <property type="molecule type" value="Genomic_DNA"/>
</dbReference>
<dbReference type="InterPro" id="IPR011009">
    <property type="entry name" value="Kinase-like_dom_sf"/>
</dbReference>
<dbReference type="Gene3D" id="1.10.510.10">
    <property type="entry name" value="Transferase(Phosphotransferase) domain 1"/>
    <property type="match status" value="1"/>
</dbReference>
<organism evidence="7 8">
    <name type="scientific">Bradymonas sediminis</name>
    <dbReference type="NCBI Taxonomy" id="1548548"/>
    <lineage>
        <taxon>Bacteria</taxon>
        <taxon>Deltaproteobacteria</taxon>
        <taxon>Bradymonadales</taxon>
        <taxon>Bradymonadaceae</taxon>
        <taxon>Bradymonas</taxon>
    </lineage>
</organism>
<keyword evidence="4" id="KW-0067">ATP-binding</keyword>
<dbReference type="GO" id="GO:0004674">
    <property type="term" value="F:protein serine/threonine kinase activity"/>
    <property type="evidence" value="ECO:0007669"/>
    <property type="project" value="TreeGrafter"/>
</dbReference>
<evidence type="ECO:0000313" key="8">
    <source>
        <dbReference type="Proteomes" id="UP000249799"/>
    </source>
</evidence>
<dbReference type="Gene3D" id="3.30.200.20">
    <property type="entry name" value="Phosphorylase Kinase, domain 1"/>
    <property type="match status" value="1"/>
</dbReference>
<dbReference type="KEGG" id="bsed:DN745_16895"/>
<keyword evidence="8" id="KW-1185">Reference proteome</keyword>
<dbReference type="InterPro" id="IPR037257">
    <property type="entry name" value="T2SS_E_N_sf"/>
</dbReference>
<keyword evidence="3" id="KW-0418">Kinase</keyword>
<keyword evidence="2" id="KW-0547">Nucleotide-binding</keyword>
<keyword evidence="1" id="KW-0808">Transferase</keyword>
<dbReference type="Pfam" id="PF00069">
    <property type="entry name" value="Pkinase"/>
    <property type="match status" value="1"/>
</dbReference>
<dbReference type="AlphaFoldDB" id="A0A2Z4FQH8"/>
<feature type="domain" description="Protein kinase" evidence="6">
    <location>
        <begin position="1"/>
        <end position="262"/>
    </location>
</feature>
<gene>
    <name evidence="7" type="ORF">DN745_16895</name>
</gene>
<dbReference type="Pfam" id="PF14332">
    <property type="entry name" value="DUF4388"/>
    <property type="match status" value="1"/>
</dbReference>
<evidence type="ECO:0000313" key="7">
    <source>
        <dbReference type="EMBL" id="AWV90908.1"/>
    </source>
</evidence>